<evidence type="ECO:0000259" key="7">
    <source>
        <dbReference type="Pfam" id="PF07195"/>
    </source>
</evidence>
<comment type="similarity">
    <text evidence="1 5">Belongs to the FliD family.</text>
</comment>
<evidence type="ECO:0000256" key="1">
    <source>
        <dbReference type="ARBA" id="ARBA00009764"/>
    </source>
</evidence>
<dbReference type="InterPro" id="IPR040026">
    <property type="entry name" value="FliD"/>
</dbReference>
<feature type="domain" description="Flagellar hook-associated protein 2 N-terminal" evidence="6">
    <location>
        <begin position="10"/>
        <end position="106"/>
    </location>
</feature>
<keyword evidence="5" id="KW-0964">Secreted</keyword>
<sequence length="699" mass="77739">MVMRVTGLASGMNIDEIVENMMKAQSIPLNKIKQQKTLLEWQRDSYREMNTLLLDFRSQLTNMKLSSFYRTRSVASTNEDIVSATVASGTGQASYTISKISSLAVAESRMTNSGISKQSSNKVDTTKSLFTVQGAFANEMSWKQGSVESKSIVTKEGEPITLGLADGVQITDLENMTVEVNGIKYTVIDGETPKSGEVMVNKDTGELTFGDTIAANSTVKVNYVTDKKVENKTITKDTTQIQLKGALVAGQIKLSFKDGTDTTIELSDEYTGIDTNGNRIGKIKDGDKVVGEINYETGVITFNSEFSKYFPAETENSKEKPKLELTITSQQNYFSFGLTTHTSKGKIDEKFLIQGSESLNSVMSKVNNSKLGVTMFYDSYSDKVTMTRKETGVYNENGQEIEFTDGDFLTQVLGFHNITPDTPGNYVKAENATFIINGLETSRQSNTFSMNGVTFTLKKTTDTPVTINVNNDNDALFENIKNFVDKYNELVEKIEKKLSEPKYKDYLPLTDDEKEELSETQQEKWENMAKSGILRNDSILSGLITQMRTAIYSGVNQDDLDSAMKSLSAIGITTTADFTTAKLEINESKLKAAIEKDPNSIELLFNGTGATDGQKGVIQRLYDKVNATMDQLKERAGNSYSVNNQFTIGRQLDDLDDRIERFEDRLADLETRYYSQFTAMEQAIQKANSQAAYLAQFFQ</sequence>
<comment type="subcellular location">
    <subcellularLocation>
        <location evidence="5">Secreted</location>
    </subcellularLocation>
    <subcellularLocation>
        <location evidence="5">Bacterial flagellum</location>
    </subcellularLocation>
</comment>
<name>A0ABD4A6D1_9BACI</name>
<feature type="domain" description="Flagellar hook-associated protein 2 C-terminal" evidence="7">
    <location>
        <begin position="429"/>
        <end position="689"/>
    </location>
</feature>
<evidence type="ECO:0000256" key="4">
    <source>
        <dbReference type="ARBA" id="ARBA00023143"/>
    </source>
</evidence>
<accession>A0ABD4A6D1</accession>
<dbReference type="PANTHER" id="PTHR30288:SF0">
    <property type="entry name" value="FLAGELLAR HOOK-ASSOCIATED PROTEIN 2"/>
    <property type="match status" value="1"/>
</dbReference>
<evidence type="ECO:0000256" key="2">
    <source>
        <dbReference type="ARBA" id="ARBA00011255"/>
    </source>
</evidence>
<proteinExistence type="inferred from homology"/>
<dbReference type="Proteomes" id="UP000032076">
    <property type="component" value="Unassembled WGS sequence"/>
</dbReference>
<dbReference type="EMBL" id="JXLU01000100">
    <property type="protein sequence ID" value="KIO72184.1"/>
    <property type="molecule type" value="Genomic_DNA"/>
</dbReference>
<gene>
    <name evidence="8" type="ORF">B4167_0541</name>
</gene>
<organism evidence="8 9">
    <name type="scientific">Caldibacillus thermoamylovorans</name>
    <dbReference type="NCBI Taxonomy" id="35841"/>
    <lineage>
        <taxon>Bacteria</taxon>
        <taxon>Bacillati</taxon>
        <taxon>Bacillota</taxon>
        <taxon>Bacilli</taxon>
        <taxon>Bacillales</taxon>
        <taxon>Bacillaceae</taxon>
        <taxon>Caldibacillus</taxon>
    </lineage>
</organism>
<keyword evidence="4 5" id="KW-0975">Bacterial flagellum</keyword>
<evidence type="ECO:0000313" key="8">
    <source>
        <dbReference type="EMBL" id="KIO72184.1"/>
    </source>
</evidence>
<reference evidence="8 9" key="1">
    <citation type="submission" date="2015-01" db="EMBL/GenBank/DDBJ databases">
        <title>Draft Genome Sequences of Four Bacillus thermoamylovorans Strains, Isolated From Food Products.</title>
        <authorList>
            <person name="Krawcyk A.O."/>
            <person name="Berendsen E.M."/>
            <person name="Eijlander R.T."/>
            <person name="de Jong A."/>
            <person name="Wells-Bennik M."/>
            <person name="Kuipers O.P."/>
        </authorList>
    </citation>
    <scope>NUCLEOTIDE SEQUENCE [LARGE SCALE GENOMIC DNA]</scope>
    <source>
        <strain evidence="8 9">B4167</strain>
    </source>
</reference>
<dbReference type="GO" id="GO:0009424">
    <property type="term" value="C:bacterial-type flagellum hook"/>
    <property type="evidence" value="ECO:0007669"/>
    <property type="project" value="UniProtKB-UniRule"/>
</dbReference>
<evidence type="ECO:0000256" key="5">
    <source>
        <dbReference type="RuleBase" id="RU362066"/>
    </source>
</evidence>
<comment type="subunit">
    <text evidence="2 5">Homopentamer.</text>
</comment>
<dbReference type="InterPro" id="IPR003481">
    <property type="entry name" value="FliD_N"/>
</dbReference>
<evidence type="ECO:0000313" key="9">
    <source>
        <dbReference type="Proteomes" id="UP000032076"/>
    </source>
</evidence>
<comment type="function">
    <text evidence="5">Required for morphogenesis and for the elongation of the flagellar filament by facilitating polymerization of the flagellin monomers at the tip of growing filament. Forms a capping structure, which prevents flagellin subunits (transported through the central channel of the flagellum) from leaking out without polymerization at the distal end.</text>
</comment>
<dbReference type="Pfam" id="PF02465">
    <property type="entry name" value="FliD_N"/>
    <property type="match status" value="1"/>
</dbReference>
<dbReference type="InterPro" id="IPR010809">
    <property type="entry name" value="FliD_C"/>
</dbReference>
<protein>
    <recommendedName>
        <fullName evidence="5">Flagellar hook-associated protein 2</fullName>
        <shortName evidence="5">HAP2</shortName>
    </recommendedName>
    <alternativeName>
        <fullName evidence="5">Flagellar cap protein</fullName>
    </alternativeName>
</protein>
<evidence type="ECO:0000256" key="3">
    <source>
        <dbReference type="ARBA" id="ARBA00023054"/>
    </source>
</evidence>
<dbReference type="Pfam" id="PF07195">
    <property type="entry name" value="FliD_C"/>
    <property type="match status" value="1"/>
</dbReference>
<comment type="caution">
    <text evidence="8">The sequence shown here is derived from an EMBL/GenBank/DDBJ whole genome shotgun (WGS) entry which is preliminary data.</text>
</comment>
<evidence type="ECO:0000259" key="6">
    <source>
        <dbReference type="Pfam" id="PF02465"/>
    </source>
</evidence>
<keyword evidence="3" id="KW-0175">Coiled coil</keyword>
<dbReference type="GO" id="GO:0005576">
    <property type="term" value="C:extracellular region"/>
    <property type="evidence" value="ECO:0007669"/>
    <property type="project" value="UniProtKB-SubCell"/>
</dbReference>
<dbReference type="PANTHER" id="PTHR30288">
    <property type="entry name" value="FLAGELLAR CAP/ASSEMBLY PROTEIN FLID"/>
    <property type="match status" value="1"/>
</dbReference>
<dbReference type="AlphaFoldDB" id="A0ABD4A6D1"/>